<dbReference type="AlphaFoldDB" id="K2G2I5"/>
<keyword evidence="2" id="KW-0436">Ligase</keyword>
<feature type="domain" description="ATP-grasp" evidence="4">
    <location>
        <begin position="97"/>
        <end position="293"/>
    </location>
</feature>
<evidence type="ECO:0000256" key="2">
    <source>
        <dbReference type="ARBA" id="ARBA00022598"/>
    </source>
</evidence>
<dbReference type="InterPro" id="IPR011761">
    <property type="entry name" value="ATP-grasp"/>
</dbReference>
<dbReference type="GO" id="GO:0046872">
    <property type="term" value="F:metal ion binding"/>
    <property type="evidence" value="ECO:0007669"/>
    <property type="project" value="InterPro"/>
</dbReference>
<reference evidence="5" key="1">
    <citation type="journal article" date="2012" name="Science">
        <title>Fermentation, hydrogen, and sulfur metabolism in multiple uncultivated bacterial phyla.</title>
        <authorList>
            <person name="Wrighton K.C."/>
            <person name="Thomas B.C."/>
            <person name="Sharon I."/>
            <person name="Miller C.S."/>
            <person name="Castelle C.J."/>
            <person name="VerBerkmoes N.C."/>
            <person name="Wilkins M.J."/>
            <person name="Hettich R.L."/>
            <person name="Lipton M.S."/>
            <person name="Williams K.H."/>
            <person name="Long P.E."/>
            <person name="Banfield J.F."/>
        </authorList>
    </citation>
    <scope>NUCLEOTIDE SEQUENCE [LARGE SCALE GENOMIC DNA]</scope>
</reference>
<evidence type="ECO:0000313" key="5">
    <source>
        <dbReference type="EMBL" id="EKE29413.1"/>
    </source>
</evidence>
<dbReference type="PANTHER" id="PTHR23132">
    <property type="entry name" value="D-ALANINE--D-ALANINE LIGASE"/>
    <property type="match status" value="1"/>
</dbReference>
<evidence type="ECO:0000259" key="4">
    <source>
        <dbReference type="PROSITE" id="PS50975"/>
    </source>
</evidence>
<accession>K2G2I5</accession>
<evidence type="ECO:0000256" key="1">
    <source>
        <dbReference type="ARBA" id="ARBA00010871"/>
    </source>
</evidence>
<dbReference type="Gene3D" id="3.30.470.20">
    <property type="entry name" value="ATP-grasp fold, B domain"/>
    <property type="match status" value="1"/>
</dbReference>
<dbReference type="Gene3D" id="3.40.50.20">
    <property type="match status" value="1"/>
</dbReference>
<dbReference type="GO" id="GO:0008716">
    <property type="term" value="F:D-alanine-D-alanine ligase activity"/>
    <property type="evidence" value="ECO:0007669"/>
    <property type="project" value="InterPro"/>
</dbReference>
<dbReference type="Gene3D" id="3.30.1490.20">
    <property type="entry name" value="ATP-grasp fold, A domain"/>
    <property type="match status" value="1"/>
</dbReference>
<dbReference type="InterPro" id="IPR013815">
    <property type="entry name" value="ATP_grasp_subdomain_1"/>
</dbReference>
<dbReference type="EMBL" id="AMFJ01000180">
    <property type="protein sequence ID" value="EKE29413.1"/>
    <property type="molecule type" value="Genomic_DNA"/>
</dbReference>
<dbReference type="PROSITE" id="PS50975">
    <property type="entry name" value="ATP_GRASP"/>
    <property type="match status" value="1"/>
</dbReference>
<comment type="similarity">
    <text evidence="1">Belongs to the D-alanine--D-alanine ligase family.</text>
</comment>
<dbReference type="InterPro" id="IPR011095">
    <property type="entry name" value="Dala_Dala_lig_C"/>
</dbReference>
<proteinExistence type="inferred from homology"/>
<sequence>MKIALLTWWTWLEREVALKSANTFDVNLRYEHDTFILPEEMDRFLASYNEYDLALPVFHWEYWEDGTIFWLLDSIWMKSTFSPFATHAICMDKHKCNILAEKVGLSVPGSHLFYSREDASDREFSYPLIVKPNSGWSSVATYKVRDFEELQQAIENVISITGDIALVQEFISWTEYSVPIIWNKELEALPIMRVELQGWDFFDFEEKYNSDWSNEIFWPIEEELKKRLEDDAKKIHSFLGCRWISRVDFIVNSSWVYFLEVNTIPGFSQASIFPKAWCLTWRTLEQAVEKIIELSAG</sequence>
<dbReference type="PANTHER" id="PTHR23132:SF23">
    <property type="entry name" value="D-ALANINE--D-ALANINE LIGASE B"/>
    <property type="match status" value="1"/>
</dbReference>
<evidence type="ECO:0000256" key="3">
    <source>
        <dbReference type="PROSITE-ProRule" id="PRU00409"/>
    </source>
</evidence>
<organism evidence="5">
    <name type="scientific">uncultured bacterium</name>
    <name type="common">gcode 4</name>
    <dbReference type="NCBI Taxonomy" id="1234023"/>
    <lineage>
        <taxon>Bacteria</taxon>
        <taxon>environmental samples</taxon>
    </lineage>
</organism>
<name>K2G2I5_9BACT</name>
<comment type="caution">
    <text evidence="5">The sequence shown here is derived from an EMBL/GenBank/DDBJ whole genome shotgun (WGS) entry which is preliminary data.</text>
</comment>
<dbReference type="SUPFAM" id="SSF56059">
    <property type="entry name" value="Glutathione synthetase ATP-binding domain-like"/>
    <property type="match status" value="1"/>
</dbReference>
<keyword evidence="3" id="KW-0547">Nucleotide-binding</keyword>
<dbReference type="GO" id="GO:0005524">
    <property type="term" value="F:ATP binding"/>
    <property type="evidence" value="ECO:0007669"/>
    <property type="project" value="UniProtKB-UniRule"/>
</dbReference>
<protein>
    <recommendedName>
        <fullName evidence="4">ATP-grasp domain-containing protein</fullName>
    </recommendedName>
</protein>
<gene>
    <name evidence="5" type="ORF">ACD_2C00180G0006</name>
</gene>
<dbReference type="Pfam" id="PF07478">
    <property type="entry name" value="Dala_Dala_lig_C"/>
    <property type="match status" value="1"/>
</dbReference>
<keyword evidence="3" id="KW-0067">ATP-binding</keyword>